<accession>A0AAN7ZTR7</accession>
<evidence type="ECO:0000313" key="3">
    <source>
        <dbReference type="Proteomes" id="UP001310594"/>
    </source>
</evidence>
<evidence type="ECO:0000256" key="1">
    <source>
        <dbReference type="SAM" id="MobiDB-lite"/>
    </source>
</evidence>
<reference evidence="2" key="1">
    <citation type="submission" date="2023-08" db="EMBL/GenBank/DDBJ databases">
        <title>Black Yeasts Isolated from many extreme environments.</title>
        <authorList>
            <person name="Coleine C."/>
            <person name="Stajich J.E."/>
            <person name="Selbmann L."/>
        </authorList>
    </citation>
    <scope>NUCLEOTIDE SEQUENCE</scope>
    <source>
        <strain evidence="2">CCFEE 5810</strain>
    </source>
</reference>
<feature type="region of interest" description="Disordered" evidence="1">
    <location>
        <begin position="194"/>
        <end position="275"/>
    </location>
</feature>
<feature type="compositionally biased region" description="Polar residues" evidence="1">
    <location>
        <begin position="1"/>
        <end position="19"/>
    </location>
</feature>
<feature type="region of interest" description="Disordered" evidence="1">
    <location>
        <begin position="96"/>
        <end position="136"/>
    </location>
</feature>
<dbReference type="EMBL" id="JAVRQU010000009">
    <property type="protein sequence ID" value="KAK5698771.1"/>
    <property type="molecule type" value="Genomic_DNA"/>
</dbReference>
<comment type="caution">
    <text evidence="2">The sequence shown here is derived from an EMBL/GenBank/DDBJ whole genome shotgun (WGS) entry which is preliminary data.</text>
</comment>
<feature type="compositionally biased region" description="Basic and acidic residues" evidence="1">
    <location>
        <begin position="194"/>
        <end position="226"/>
    </location>
</feature>
<dbReference type="AlphaFoldDB" id="A0AAN7ZTR7"/>
<evidence type="ECO:0000313" key="2">
    <source>
        <dbReference type="EMBL" id="KAK5698771.1"/>
    </source>
</evidence>
<sequence length="275" mass="30637">MDNTPPTSTSPEHTNQNDDGWTEVVHKKKVKVPKSSARNTKDGLEITIDTPEGKQKLVFRYPSMDNAEDRADMREFAKDGPVRLASLDEYEKRVQTAEETKGTPLDVSSLKKAVEDVEGSDEAKRTPGGYTGDDPVLRDIAERAGRLGLTIEDLYDYTMMACFEEDLSQEAEVLCAELFAHMVKDAPKGFLAALEKEGEPDHGEMERKYGKFDQENGETDQKHGETVKPPTKEPAYSCEPDSDDETPDEHSDDDEGDQIGERWQGFATAGRGEDE</sequence>
<proteinExistence type="predicted"/>
<organism evidence="2 3">
    <name type="scientific">Elasticomyces elasticus</name>
    <dbReference type="NCBI Taxonomy" id="574655"/>
    <lineage>
        <taxon>Eukaryota</taxon>
        <taxon>Fungi</taxon>
        <taxon>Dikarya</taxon>
        <taxon>Ascomycota</taxon>
        <taxon>Pezizomycotina</taxon>
        <taxon>Dothideomycetes</taxon>
        <taxon>Dothideomycetidae</taxon>
        <taxon>Mycosphaerellales</taxon>
        <taxon>Teratosphaeriaceae</taxon>
        <taxon>Elasticomyces</taxon>
    </lineage>
</organism>
<protein>
    <submittedName>
        <fullName evidence="2">Uncharacterized protein</fullName>
    </submittedName>
</protein>
<feature type="compositionally biased region" description="Acidic residues" evidence="1">
    <location>
        <begin position="240"/>
        <end position="258"/>
    </location>
</feature>
<feature type="region of interest" description="Disordered" evidence="1">
    <location>
        <begin position="29"/>
        <end position="48"/>
    </location>
</feature>
<feature type="region of interest" description="Disordered" evidence="1">
    <location>
        <begin position="1"/>
        <end position="24"/>
    </location>
</feature>
<gene>
    <name evidence="2" type="ORF">LTR97_006419</name>
</gene>
<dbReference type="Proteomes" id="UP001310594">
    <property type="component" value="Unassembled WGS sequence"/>
</dbReference>
<name>A0AAN7ZTR7_9PEZI</name>